<dbReference type="EMBL" id="KQ947418">
    <property type="protein sequence ID" value="KUJ15258.1"/>
    <property type="molecule type" value="Genomic_DNA"/>
</dbReference>
<sequence>MQNRRQSIYTIRLMIAFYRGFFFPNSHTINIHNKIKQHTHLQHNTTPAIQQMCILYNTQYICNHSRPIELFPCGEQTGTFACMNGIEIKMLKAPRKKGKCVECRKKDAKDWREGKVDLGVWGWDVVREKTAVKKEEEEEMVVVKKKEEEELVGEVKAMEEGVKRKRKLRIKRPVVPGCLDVSARL</sequence>
<organism evidence="1 2">
    <name type="scientific">Mollisia scopiformis</name>
    <name type="common">Conifer needle endophyte fungus</name>
    <name type="synonym">Phialocephala scopiformis</name>
    <dbReference type="NCBI Taxonomy" id="149040"/>
    <lineage>
        <taxon>Eukaryota</taxon>
        <taxon>Fungi</taxon>
        <taxon>Dikarya</taxon>
        <taxon>Ascomycota</taxon>
        <taxon>Pezizomycotina</taxon>
        <taxon>Leotiomycetes</taxon>
        <taxon>Helotiales</taxon>
        <taxon>Mollisiaceae</taxon>
        <taxon>Mollisia</taxon>
    </lineage>
</organism>
<dbReference type="Proteomes" id="UP000070700">
    <property type="component" value="Unassembled WGS sequence"/>
</dbReference>
<reference evidence="1 2" key="1">
    <citation type="submission" date="2015-10" db="EMBL/GenBank/DDBJ databases">
        <title>Full genome of DAOMC 229536 Phialocephala scopiformis, a fungal endophyte of spruce producing the potent anti-insectan compound rugulosin.</title>
        <authorList>
            <consortium name="DOE Joint Genome Institute"/>
            <person name="Walker A.K."/>
            <person name="Frasz S.L."/>
            <person name="Seifert K.A."/>
            <person name="Miller J.D."/>
            <person name="Mondo S.J."/>
            <person name="Labutti K."/>
            <person name="Lipzen A."/>
            <person name="Dockter R."/>
            <person name="Kennedy M."/>
            <person name="Grigoriev I.V."/>
            <person name="Spatafora J.W."/>
        </authorList>
    </citation>
    <scope>NUCLEOTIDE SEQUENCE [LARGE SCALE GENOMIC DNA]</scope>
    <source>
        <strain evidence="1 2">CBS 120377</strain>
    </source>
</reference>
<dbReference type="KEGG" id="psco:LY89DRAFT_719846"/>
<accession>A0A194X500</accession>
<protein>
    <submittedName>
        <fullName evidence="1">Uncharacterized protein</fullName>
    </submittedName>
</protein>
<gene>
    <name evidence="1" type="ORF">LY89DRAFT_719846</name>
</gene>
<proteinExistence type="predicted"/>
<name>A0A194X500_MOLSC</name>
<dbReference type="OrthoDB" id="10601257at2759"/>
<evidence type="ECO:0000313" key="2">
    <source>
        <dbReference type="Proteomes" id="UP000070700"/>
    </source>
</evidence>
<keyword evidence="2" id="KW-1185">Reference proteome</keyword>
<dbReference type="InParanoid" id="A0A194X500"/>
<dbReference type="GeneID" id="28828254"/>
<dbReference type="AlphaFoldDB" id="A0A194X500"/>
<dbReference type="RefSeq" id="XP_018069613.1">
    <property type="nucleotide sequence ID" value="XM_018218528.1"/>
</dbReference>
<evidence type="ECO:0000313" key="1">
    <source>
        <dbReference type="EMBL" id="KUJ15258.1"/>
    </source>
</evidence>